<feature type="transmembrane region" description="Helical" evidence="5">
    <location>
        <begin position="153"/>
        <end position="178"/>
    </location>
</feature>
<comment type="subcellular location">
    <subcellularLocation>
        <location evidence="1">Membrane</location>
        <topology evidence="1">Multi-pass membrane protein</topology>
    </subcellularLocation>
</comment>
<evidence type="ECO:0000256" key="2">
    <source>
        <dbReference type="ARBA" id="ARBA00022692"/>
    </source>
</evidence>
<feature type="transmembrane region" description="Helical" evidence="5">
    <location>
        <begin position="364"/>
        <end position="384"/>
    </location>
</feature>
<dbReference type="InterPro" id="IPR007016">
    <property type="entry name" value="O-antigen_ligase-rel_domated"/>
</dbReference>
<evidence type="ECO:0000256" key="1">
    <source>
        <dbReference type="ARBA" id="ARBA00004141"/>
    </source>
</evidence>
<dbReference type="GO" id="GO:0016874">
    <property type="term" value="F:ligase activity"/>
    <property type="evidence" value="ECO:0007669"/>
    <property type="project" value="UniProtKB-KW"/>
</dbReference>
<dbReference type="Pfam" id="PF04932">
    <property type="entry name" value="Wzy_C"/>
    <property type="match status" value="1"/>
</dbReference>
<dbReference type="AlphaFoldDB" id="A0A4R5PQ80"/>
<keyword evidence="4 5" id="KW-0472">Membrane</keyword>
<dbReference type="RefSeq" id="WP_133283621.1">
    <property type="nucleotide sequence ID" value="NZ_SMSI01000001.1"/>
</dbReference>
<dbReference type="InterPro" id="IPR051533">
    <property type="entry name" value="WaaL-like"/>
</dbReference>
<gene>
    <name evidence="7" type="ORF">E2A64_06750</name>
</gene>
<evidence type="ECO:0000259" key="6">
    <source>
        <dbReference type="Pfam" id="PF04932"/>
    </source>
</evidence>
<dbReference type="Proteomes" id="UP000295131">
    <property type="component" value="Unassembled WGS sequence"/>
</dbReference>
<feature type="transmembrane region" description="Helical" evidence="5">
    <location>
        <begin position="120"/>
        <end position="141"/>
    </location>
</feature>
<accession>A0A4R5PQ80</accession>
<reference evidence="7 8" key="1">
    <citation type="journal article" date="2013" name="Int. J. Syst. Evol. Microbiol.">
        <title>Hoeflea suaedae sp. nov., an endophytic bacterium isolated from the root of the halophyte Suaeda maritima.</title>
        <authorList>
            <person name="Chung E.J."/>
            <person name="Park J.A."/>
            <person name="Pramanik P."/>
            <person name="Bibi F."/>
            <person name="Jeon C.O."/>
            <person name="Chung Y.R."/>
        </authorList>
    </citation>
    <scope>NUCLEOTIDE SEQUENCE [LARGE SCALE GENOMIC DNA]</scope>
    <source>
        <strain evidence="7 8">YC6898</strain>
    </source>
</reference>
<proteinExistence type="predicted"/>
<comment type="caution">
    <text evidence="7">The sequence shown here is derived from an EMBL/GenBank/DDBJ whole genome shotgun (WGS) entry which is preliminary data.</text>
</comment>
<feature type="transmembrane region" description="Helical" evidence="5">
    <location>
        <begin position="95"/>
        <end position="114"/>
    </location>
</feature>
<feature type="transmembrane region" description="Helical" evidence="5">
    <location>
        <begin position="266"/>
        <end position="284"/>
    </location>
</feature>
<feature type="transmembrane region" description="Helical" evidence="5">
    <location>
        <begin position="70"/>
        <end position="88"/>
    </location>
</feature>
<dbReference type="EMBL" id="SMSI01000001">
    <property type="protein sequence ID" value="TDH38787.1"/>
    <property type="molecule type" value="Genomic_DNA"/>
</dbReference>
<organism evidence="7 8">
    <name type="scientific">Pseudohoeflea suaedae</name>
    <dbReference type="NCBI Taxonomy" id="877384"/>
    <lineage>
        <taxon>Bacteria</taxon>
        <taxon>Pseudomonadati</taxon>
        <taxon>Pseudomonadota</taxon>
        <taxon>Alphaproteobacteria</taxon>
        <taxon>Hyphomicrobiales</taxon>
        <taxon>Rhizobiaceae</taxon>
        <taxon>Pseudohoeflea</taxon>
    </lineage>
</organism>
<feature type="transmembrane region" description="Helical" evidence="5">
    <location>
        <begin position="29"/>
        <end position="50"/>
    </location>
</feature>
<dbReference type="PANTHER" id="PTHR37422">
    <property type="entry name" value="TEICHURONIC ACID BIOSYNTHESIS PROTEIN TUAE"/>
    <property type="match status" value="1"/>
</dbReference>
<evidence type="ECO:0000313" key="7">
    <source>
        <dbReference type="EMBL" id="TDH38787.1"/>
    </source>
</evidence>
<dbReference type="OrthoDB" id="4391260at2"/>
<evidence type="ECO:0000313" key="8">
    <source>
        <dbReference type="Proteomes" id="UP000295131"/>
    </source>
</evidence>
<keyword evidence="7" id="KW-0436">Ligase</keyword>
<evidence type="ECO:0000256" key="4">
    <source>
        <dbReference type="ARBA" id="ARBA00023136"/>
    </source>
</evidence>
<feature type="domain" description="O-antigen ligase-related" evidence="6">
    <location>
        <begin position="225"/>
        <end position="372"/>
    </location>
</feature>
<feature type="transmembrane region" description="Helical" evidence="5">
    <location>
        <begin position="243"/>
        <end position="259"/>
    </location>
</feature>
<protein>
    <submittedName>
        <fullName evidence="7">O-antigen ligase family protein</fullName>
    </submittedName>
</protein>
<keyword evidence="2 5" id="KW-0812">Transmembrane</keyword>
<keyword evidence="3 5" id="KW-1133">Transmembrane helix</keyword>
<sequence>MAQAPTTYGQLSSGFGYGGTERLSTSSPLIRLIIVILCFAGLSLILISLRPFQAQSIVAEIPDSGDQLKQVGFLAAGLVFGLALLTMADPRRIRSLMTPSFALLGGLIAFEMLRAPDGMATVRALILTVIGMMMTLALIILPRTERDFRSALALAAIALMAVSYAGIILLPDLAIHGYDAYEPQHAGLWRGPFSHKNAAGPVMSVITIFGIYMFRSGMRFSGLVVALAAFVFVLKTGSKTTSGFLPLSILIIGLAAATGKTWIAILVHVVAFSAAAVLTLGAAFDKGIFSLVRSLLGDGTYTGRTTLWEFNASMVPNHLWFGYGYDNFWLKPPVLSLDEPFWAAWDYRYIIHGHENFLDILNNLGVVGGSIVFWVLFIGPLFNYAKARKIPNNRKLADMFATIIVFLTLMSLLETFFLRRVDPIWAMHSLAVFGLHITARFDLGGIHRRRRKGRRVAQA</sequence>
<dbReference type="PANTHER" id="PTHR37422:SF21">
    <property type="entry name" value="EXOQ-LIKE PROTEIN"/>
    <property type="match status" value="1"/>
</dbReference>
<feature type="transmembrane region" description="Helical" evidence="5">
    <location>
        <begin position="221"/>
        <end position="237"/>
    </location>
</feature>
<name>A0A4R5PQ80_9HYPH</name>
<dbReference type="GO" id="GO:0016020">
    <property type="term" value="C:membrane"/>
    <property type="evidence" value="ECO:0007669"/>
    <property type="project" value="UniProtKB-SubCell"/>
</dbReference>
<feature type="transmembrane region" description="Helical" evidence="5">
    <location>
        <begin position="396"/>
        <end position="418"/>
    </location>
</feature>
<keyword evidence="8" id="KW-1185">Reference proteome</keyword>
<evidence type="ECO:0000256" key="3">
    <source>
        <dbReference type="ARBA" id="ARBA00022989"/>
    </source>
</evidence>
<evidence type="ECO:0000256" key="5">
    <source>
        <dbReference type="SAM" id="Phobius"/>
    </source>
</evidence>